<dbReference type="Gene3D" id="3.40.50.150">
    <property type="entry name" value="Vaccinia Virus protein VP39"/>
    <property type="match status" value="1"/>
</dbReference>
<comment type="caution">
    <text evidence="1">The sequence shown here is derived from an EMBL/GenBank/DDBJ whole genome shotgun (WGS) entry which is preliminary data.</text>
</comment>
<dbReference type="SUPFAM" id="SSF53335">
    <property type="entry name" value="S-adenosyl-L-methionine-dependent methyltransferases"/>
    <property type="match status" value="1"/>
</dbReference>
<accession>A0A4R0IU68</accession>
<dbReference type="Pfam" id="PF13578">
    <property type="entry name" value="Methyltransf_24"/>
    <property type="match status" value="1"/>
</dbReference>
<reference evidence="1 2" key="1">
    <citation type="submission" date="2019-02" db="EMBL/GenBank/DDBJ databases">
        <title>Kribbella capetownensis sp. nov. and Kribbella speibonae sp. nov., isolated from soil.</title>
        <authorList>
            <person name="Curtis S.M."/>
            <person name="Norton I."/>
            <person name="Everest G.J."/>
            <person name="Meyers P.R."/>
        </authorList>
    </citation>
    <scope>NUCLEOTIDE SEQUENCE [LARGE SCALE GENOMIC DNA]</scope>
    <source>
        <strain evidence="1 2">YM55</strain>
    </source>
</reference>
<dbReference type="InterPro" id="IPR029063">
    <property type="entry name" value="SAM-dependent_MTases_sf"/>
</dbReference>
<organism evidence="1 2">
    <name type="scientific">Kribbella speibonae</name>
    <dbReference type="NCBI Taxonomy" id="1572660"/>
    <lineage>
        <taxon>Bacteria</taxon>
        <taxon>Bacillati</taxon>
        <taxon>Actinomycetota</taxon>
        <taxon>Actinomycetes</taxon>
        <taxon>Propionibacteriales</taxon>
        <taxon>Kribbellaceae</taxon>
        <taxon>Kribbella</taxon>
    </lineage>
</organism>
<evidence type="ECO:0000313" key="2">
    <source>
        <dbReference type="Proteomes" id="UP000294225"/>
    </source>
</evidence>
<dbReference type="EMBL" id="SJKC01000003">
    <property type="protein sequence ID" value="TCC36290.1"/>
    <property type="molecule type" value="Genomic_DNA"/>
</dbReference>
<proteinExistence type="predicted"/>
<evidence type="ECO:0008006" key="3">
    <source>
        <dbReference type="Google" id="ProtNLM"/>
    </source>
</evidence>
<protein>
    <recommendedName>
        <fullName evidence="3">Class I SAM-dependent methyltransferase</fullName>
    </recommendedName>
</protein>
<name>A0A4R0IU68_9ACTN</name>
<gene>
    <name evidence="1" type="ORF">E0H92_26930</name>
</gene>
<sequence>MDRSSRTAAIPSCSLSAVTTPSCTPPKSRLTGDGCPGLHPVVRSLVRLIGRYRVAEHGDGSKLSWSTLGRDPMGLVRDHNAVGASSLFPRGRLTRMARSLLRRLAGPRELDLRWTSARLDPIAAPESYISAILRDDHCDGSQLRPLVSLANQVVERAIDQPLRLLRERHAADSVFVWPGQHYRLLASIVEVLKPRTIIEIGTFNGASALALLENLPAAGHLVTFDIVPCFQVDRTLLRAEDLDGERLIPVTADLHRGEVFEAYADLLRTADLIFIDGPKDGQFESGLMSGLGRLGLAAGTPLVFDDIRLWNMLHFWHTLDLPKLDLTGFGHFTGTGLALWQEQHS</sequence>
<dbReference type="AlphaFoldDB" id="A0A4R0IU68"/>
<evidence type="ECO:0000313" key="1">
    <source>
        <dbReference type="EMBL" id="TCC36290.1"/>
    </source>
</evidence>
<dbReference type="Proteomes" id="UP000294225">
    <property type="component" value="Unassembled WGS sequence"/>
</dbReference>